<dbReference type="InterPro" id="IPR029063">
    <property type="entry name" value="SAM-dependent_MTases_sf"/>
</dbReference>
<dbReference type="PROSITE" id="PS51679">
    <property type="entry name" value="SAM_MT_C5"/>
    <property type="match status" value="1"/>
</dbReference>
<dbReference type="PRINTS" id="PR00105">
    <property type="entry name" value="C5METTRFRASE"/>
</dbReference>
<keyword evidence="1 5" id="KW-0489">Methyltransferase</keyword>
<evidence type="ECO:0000256" key="3">
    <source>
        <dbReference type="ARBA" id="ARBA00022691"/>
    </source>
</evidence>
<dbReference type="PROSITE" id="PS00094">
    <property type="entry name" value="C5_MTASE_1"/>
    <property type="match status" value="1"/>
</dbReference>
<dbReference type="Proteomes" id="UP000192801">
    <property type="component" value="Unassembled WGS sequence"/>
</dbReference>
<evidence type="ECO:0000256" key="6">
    <source>
        <dbReference type="RuleBase" id="RU000416"/>
    </source>
</evidence>
<evidence type="ECO:0000256" key="2">
    <source>
        <dbReference type="ARBA" id="ARBA00022679"/>
    </source>
</evidence>
<dbReference type="EC" id="2.1.1.37" evidence="7"/>
<dbReference type="PANTHER" id="PTHR10629:SF52">
    <property type="entry name" value="DNA (CYTOSINE-5)-METHYLTRANSFERASE 1"/>
    <property type="match status" value="1"/>
</dbReference>
<dbReference type="GO" id="GO:0003886">
    <property type="term" value="F:DNA (cytosine-5-)-methyltransferase activity"/>
    <property type="evidence" value="ECO:0007669"/>
    <property type="project" value="UniProtKB-EC"/>
</dbReference>
<dbReference type="AlphaFoldDB" id="A0A1X0D6L9"/>
<comment type="similarity">
    <text evidence="5 6">Belongs to the class I-like SAM-binding methyltransferase superfamily. C5-methyltransferase family.</text>
</comment>
<dbReference type="InterPro" id="IPR001525">
    <property type="entry name" value="C5_MeTfrase"/>
</dbReference>
<evidence type="ECO:0000256" key="5">
    <source>
        <dbReference type="PROSITE-ProRule" id="PRU01016"/>
    </source>
</evidence>
<comment type="catalytic activity">
    <reaction evidence="7">
        <text>a 2'-deoxycytidine in DNA + S-adenosyl-L-methionine = a 5-methyl-2'-deoxycytidine in DNA + S-adenosyl-L-homocysteine + H(+)</text>
        <dbReference type="Rhea" id="RHEA:13681"/>
        <dbReference type="Rhea" id="RHEA-COMP:11369"/>
        <dbReference type="Rhea" id="RHEA-COMP:11370"/>
        <dbReference type="ChEBI" id="CHEBI:15378"/>
        <dbReference type="ChEBI" id="CHEBI:57856"/>
        <dbReference type="ChEBI" id="CHEBI:59789"/>
        <dbReference type="ChEBI" id="CHEBI:85452"/>
        <dbReference type="ChEBI" id="CHEBI:85454"/>
        <dbReference type="EC" id="2.1.1.37"/>
    </reaction>
</comment>
<dbReference type="OrthoDB" id="9813719at2"/>
<gene>
    <name evidence="8" type="ORF">BST26_14940</name>
</gene>
<dbReference type="GO" id="GO:0044027">
    <property type="term" value="P:negative regulation of gene expression via chromosomal CpG island methylation"/>
    <property type="evidence" value="ECO:0007669"/>
    <property type="project" value="TreeGrafter"/>
</dbReference>
<dbReference type="GO" id="GO:0009307">
    <property type="term" value="P:DNA restriction-modification system"/>
    <property type="evidence" value="ECO:0007669"/>
    <property type="project" value="UniProtKB-KW"/>
</dbReference>
<comment type="caution">
    <text evidence="8">The sequence shown here is derived from an EMBL/GenBank/DDBJ whole genome shotgun (WGS) entry which is preliminary data.</text>
</comment>
<evidence type="ECO:0000313" key="8">
    <source>
        <dbReference type="EMBL" id="ORA68034.1"/>
    </source>
</evidence>
<evidence type="ECO:0000256" key="1">
    <source>
        <dbReference type="ARBA" id="ARBA00022603"/>
    </source>
</evidence>
<dbReference type="GO" id="GO:0032259">
    <property type="term" value="P:methylation"/>
    <property type="evidence" value="ECO:0007669"/>
    <property type="project" value="UniProtKB-KW"/>
</dbReference>
<organism evidence="8 9">
    <name type="scientific">Mycolicibacterium insubricum</name>
    <dbReference type="NCBI Taxonomy" id="444597"/>
    <lineage>
        <taxon>Bacteria</taxon>
        <taxon>Bacillati</taxon>
        <taxon>Actinomycetota</taxon>
        <taxon>Actinomycetes</taxon>
        <taxon>Mycobacteriales</taxon>
        <taxon>Mycobacteriaceae</taxon>
        <taxon>Mycolicibacterium</taxon>
    </lineage>
</organism>
<dbReference type="InterPro" id="IPR050390">
    <property type="entry name" value="C5-Methyltransferase"/>
</dbReference>
<feature type="active site" evidence="5">
    <location>
        <position position="72"/>
    </location>
</feature>
<evidence type="ECO:0000256" key="4">
    <source>
        <dbReference type="ARBA" id="ARBA00022747"/>
    </source>
</evidence>
<dbReference type="InterPro" id="IPR018117">
    <property type="entry name" value="C5_DNA_meth_AS"/>
</dbReference>
<proteinExistence type="inferred from homology"/>
<dbReference type="SUPFAM" id="SSF53335">
    <property type="entry name" value="S-adenosyl-L-methionine-dependent methyltransferases"/>
    <property type="match status" value="1"/>
</dbReference>
<keyword evidence="4" id="KW-0680">Restriction system</keyword>
<dbReference type="CDD" id="cd00315">
    <property type="entry name" value="Cyt_C5_DNA_methylase"/>
    <property type="match status" value="1"/>
</dbReference>
<keyword evidence="9" id="KW-1185">Reference proteome</keyword>
<dbReference type="Gene3D" id="3.40.50.150">
    <property type="entry name" value="Vaccinia Virus protein VP39"/>
    <property type="match status" value="1"/>
</dbReference>
<protein>
    <recommendedName>
        <fullName evidence="7">Cytosine-specific methyltransferase</fullName>
        <ecNumber evidence="7">2.1.1.37</ecNumber>
    </recommendedName>
</protein>
<dbReference type="PANTHER" id="PTHR10629">
    <property type="entry name" value="CYTOSINE-SPECIFIC METHYLTRANSFERASE"/>
    <property type="match status" value="1"/>
</dbReference>
<keyword evidence="2 5" id="KW-0808">Transferase</keyword>
<dbReference type="STRING" id="444597.BST26_14940"/>
<accession>A0A1X0D6L9</accession>
<keyword evidence="3 5" id="KW-0949">S-adenosyl-L-methionine</keyword>
<reference evidence="8 9" key="1">
    <citation type="submission" date="2016-12" db="EMBL/GenBank/DDBJ databases">
        <title>The new phylogeny of genus Mycobacterium.</title>
        <authorList>
            <person name="Tortoli E."/>
            <person name="Trovato A."/>
            <person name="Cirillo D.M."/>
        </authorList>
    </citation>
    <scope>NUCLEOTIDE SEQUENCE [LARGE SCALE GENOMIC DNA]</scope>
    <source>
        <strain evidence="8 9">DSM 45130</strain>
    </source>
</reference>
<dbReference type="PROSITE" id="PS00095">
    <property type="entry name" value="C5_MTASE_2"/>
    <property type="match status" value="1"/>
</dbReference>
<dbReference type="GO" id="GO:0003677">
    <property type="term" value="F:DNA binding"/>
    <property type="evidence" value="ECO:0007669"/>
    <property type="project" value="TreeGrafter"/>
</dbReference>
<dbReference type="NCBIfam" id="TIGR00675">
    <property type="entry name" value="dcm"/>
    <property type="match status" value="1"/>
</dbReference>
<dbReference type="InterPro" id="IPR031303">
    <property type="entry name" value="C5_meth_CS"/>
</dbReference>
<name>A0A1X0D6L9_9MYCO</name>
<dbReference type="EMBL" id="MVHS01000039">
    <property type="protein sequence ID" value="ORA68034.1"/>
    <property type="molecule type" value="Genomic_DNA"/>
</dbReference>
<sequence>MSCLEICAGAGGQSLGLHDAGFDHRLAVEIDPDACQTLRLNKPKWQIYEGDVREVDGTAYRGIDLLAGGVPCPPFSIAGKQLGQDDERDLFPEALRLVEEAQPKAVMLENVRGLSTAKFHTYRASIKARLKDLGYESDWQVLNASEFGVPQLRPRFILVAARPEHFALFEWPGAQKTPPTVGETLHHLMARDGWAGADAWAERADGIGPTLVGGSRKHGGPDLGPTRARAAWLELGVDGKGLANEGPNELTPIDHNPRLTLEMAAAIQGFPPEWKFHGRKTAAYRQIGNAFPPPVAKAVGRSIAKALRSNVSRRQSRERRLIVVRSA</sequence>
<evidence type="ECO:0000256" key="7">
    <source>
        <dbReference type="RuleBase" id="RU000417"/>
    </source>
</evidence>
<evidence type="ECO:0000313" key="9">
    <source>
        <dbReference type="Proteomes" id="UP000192801"/>
    </source>
</evidence>
<dbReference type="Pfam" id="PF00145">
    <property type="entry name" value="DNA_methylase"/>
    <property type="match status" value="1"/>
</dbReference>
<dbReference type="Gene3D" id="3.90.120.10">
    <property type="entry name" value="DNA Methylase, subunit A, domain 2"/>
    <property type="match status" value="1"/>
</dbReference>